<dbReference type="RefSeq" id="WP_214160277.1">
    <property type="nucleotide sequence ID" value="NZ_JAHBAY010000019.1"/>
</dbReference>
<feature type="region of interest" description="Disordered" evidence="1">
    <location>
        <begin position="54"/>
        <end position="152"/>
    </location>
</feature>
<gene>
    <name evidence="2" type="ORF">KIH74_32630</name>
</gene>
<evidence type="ECO:0000313" key="3">
    <source>
        <dbReference type="Proteomes" id="UP001197247"/>
    </source>
</evidence>
<dbReference type="CDD" id="cd04081">
    <property type="entry name" value="CBM35_galactosidase-like"/>
    <property type="match status" value="1"/>
</dbReference>
<name>A0ABS5TSE5_9ACTN</name>
<dbReference type="Gene3D" id="2.60.120.260">
    <property type="entry name" value="Galactose-binding domain-like"/>
    <property type="match status" value="1"/>
</dbReference>
<reference evidence="2 3" key="1">
    <citation type="submission" date="2021-05" db="EMBL/GenBank/DDBJ databases">
        <title>Kineosporia and Streptomyces sp. nov. two new marine actinobacteria isolated from Coral.</title>
        <authorList>
            <person name="Buangrab K."/>
            <person name="Sutthacheep M."/>
            <person name="Yeemin T."/>
            <person name="Harunari E."/>
            <person name="Igarashi Y."/>
            <person name="Kanchanasin P."/>
            <person name="Tanasupawat S."/>
            <person name="Phongsopitanun W."/>
        </authorList>
    </citation>
    <scope>NUCLEOTIDE SEQUENCE [LARGE SCALE GENOMIC DNA]</scope>
    <source>
        <strain evidence="2 3">J2-2</strain>
    </source>
</reference>
<feature type="compositionally biased region" description="Polar residues" evidence="1">
    <location>
        <begin position="57"/>
        <end position="67"/>
    </location>
</feature>
<dbReference type="EMBL" id="JAHBAY010000019">
    <property type="protein sequence ID" value="MBT0773737.1"/>
    <property type="molecule type" value="Genomic_DNA"/>
</dbReference>
<accession>A0ABS5TSE5</accession>
<evidence type="ECO:0008006" key="4">
    <source>
        <dbReference type="Google" id="ProtNLM"/>
    </source>
</evidence>
<sequence length="276" mass="27619">MRTAKMKSPVSKTFTALPTSWLWPAGPPIWQISTLGAAVALTSVAVPALPTVLPDKTPSTQTPSAQAPSPGDDGVLSGESGTGGTAAVAAPATTSTPAATDPTAVPTVTAITPTGQPGVTATQAPTATTSSTPGSTPSATATAEPPAPTQDAAAPVTVAAADEGNQRWLVTSTTCATCVSGNRVIGIGLLATLTVPVESDTAGTRQLTIAYESRLDRDLYISVNGGSSQKVTVAGTGSFETPGWTTVSVNLQQGSNTIKFHNPIGLAPDLDQFQIG</sequence>
<proteinExistence type="predicted"/>
<dbReference type="SUPFAM" id="SSF49785">
    <property type="entry name" value="Galactose-binding domain-like"/>
    <property type="match status" value="1"/>
</dbReference>
<evidence type="ECO:0000313" key="2">
    <source>
        <dbReference type="EMBL" id="MBT0773737.1"/>
    </source>
</evidence>
<dbReference type="Proteomes" id="UP001197247">
    <property type="component" value="Unassembled WGS sequence"/>
</dbReference>
<comment type="caution">
    <text evidence="2">The sequence shown here is derived from an EMBL/GenBank/DDBJ whole genome shotgun (WGS) entry which is preliminary data.</text>
</comment>
<feature type="compositionally biased region" description="Low complexity" evidence="1">
    <location>
        <begin position="85"/>
        <end position="152"/>
    </location>
</feature>
<evidence type="ECO:0000256" key="1">
    <source>
        <dbReference type="SAM" id="MobiDB-lite"/>
    </source>
</evidence>
<keyword evidence="3" id="KW-1185">Reference proteome</keyword>
<protein>
    <recommendedName>
        <fullName evidence="4">CBM6 domain-containing protein</fullName>
    </recommendedName>
</protein>
<dbReference type="InterPro" id="IPR008979">
    <property type="entry name" value="Galactose-bd-like_sf"/>
</dbReference>
<organism evidence="2 3">
    <name type="scientific">Kineosporia corallincola</name>
    <dbReference type="NCBI Taxonomy" id="2835133"/>
    <lineage>
        <taxon>Bacteria</taxon>
        <taxon>Bacillati</taxon>
        <taxon>Actinomycetota</taxon>
        <taxon>Actinomycetes</taxon>
        <taxon>Kineosporiales</taxon>
        <taxon>Kineosporiaceae</taxon>
        <taxon>Kineosporia</taxon>
    </lineage>
</organism>